<dbReference type="EMBL" id="FUXE01000001">
    <property type="protein sequence ID" value="SJZ43316.1"/>
    <property type="molecule type" value="Genomic_DNA"/>
</dbReference>
<dbReference type="InterPro" id="IPR006439">
    <property type="entry name" value="HAD-SF_hydro_IA"/>
</dbReference>
<keyword evidence="1" id="KW-0378">Hydrolase</keyword>
<dbReference type="GO" id="GO:0008253">
    <property type="term" value="F:5'-nucleotidase activity"/>
    <property type="evidence" value="ECO:0007669"/>
    <property type="project" value="InterPro"/>
</dbReference>
<dbReference type="SFLD" id="SFLDS00003">
    <property type="entry name" value="Haloacid_Dehalogenase"/>
    <property type="match status" value="1"/>
</dbReference>
<accession>A0A1T4KLP1</accession>
<dbReference type="Gene3D" id="1.10.150.240">
    <property type="entry name" value="Putative phosphatase, domain 2"/>
    <property type="match status" value="1"/>
</dbReference>
<dbReference type="RefSeq" id="WP_078736067.1">
    <property type="nucleotide sequence ID" value="NZ_FUXE01000001.1"/>
</dbReference>
<dbReference type="InterPro" id="IPR023198">
    <property type="entry name" value="PGP-like_dom2"/>
</dbReference>
<dbReference type="STRING" id="29524.SAMN02745171_00100"/>
<dbReference type="NCBIfam" id="TIGR01549">
    <property type="entry name" value="HAD-SF-IA-v1"/>
    <property type="match status" value="1"/>
</dbReference>
<dbReference type="InterPro" id="IPR036412">
    <property type="entry name" value="HAD-like_sf"/>
</dbReference>
<dbReference type="NCBIfam" id="TIGR02254">
    <property type="entry name" value="YjjG_YfnB"/>
    <property type="match status" value="1"/>
</dbReference>
<evidence type="ECO:0000313" key="2">
    <source>
        <dbReference type="Proteomes" id="UP000190121"/>
    </source>
</evidence>
<dbReference type="AlphaFoldDB" id="A0A1T4KLP1"/>
<dbReference type="InterPro" id="IPR023214">
    <property type="entry name" value="HAD_sf"/>
</dbReference>
<dbReference type="Gene3D" id="3.40.50.1000">
    <property type="entry name" value="HAD superfamily/HAD-like"/>
    <property type="match status" value="1"/>
</dbReference>
<name>A0A1T4KLP1_9PORP</name>
<reference evidence="2" key="1">
    <citation type="submission" date="2017-02" db="EMBL/GenBank/DDBJ databases">
        <authorList>
            <person name="Varghese N."/>
            <person name="Submissions S."/>
        </authorList>
    </citation>
    <scope>NUCLEOTIDE SEQUENCE [LARGE SCALE GENOMIC DNA]</scope>
    <source>
        <strain evidence="2">ATCC 51356</strain>
    </source>
</reference>
<proteinExistence type="predicted"/>
<evidence type="ECO:0000313" key="1">
    <source>
        <dbReference type="EMBL" id="SJZ43316.1"/>
    </source>
</evidence>
<dbReference type="InterPro" id="IPR011951">
    <property type="entry name" value="HAD-SF_hydro_IA_YjjG/PynA"/>
</dbReference>
<dbReference type="PANTHER" id="PTHR47478:SF1">
    <property type="entry name" value="PYRIMIDINE 5'-NUCLEOTIDASE YJJG"/>
    <property type="match status" value="1"/>
</dbReference>
<dbReference type="Proteomes" id="UP000190121">
    <property type="component" value="Unassembled WGS sequence"/>
</dbReference>
<dbReference type="PANTHER" id="PTHR47478">
    <property type="match status" value="1"/>
</dbReference>
<dbReference type="SUPFAM" id="SSF56784">
    <property type="entry name" value="HAD-like"/>
    <property type="match status" value="1"/>
</dbReference>
<dbReference type="OrthoDB" id="9802350at2"/>
<protein>
    <submittedName>
        <fullName evidence="1">Putative hydrolase of the HAD superfamily</fullName>
    </submittedName>
</protein>
<gene>
    <name evidence="1" type="ORF">SAMN02745171_00100</name>
</gene>
<dbReference type="Pfam" id="PF00702">
    <property type="entry name" value="Hydrolase"/>
    <property type="match status" value="1"/>
</dbReference>
<sequence>MIKNIFIDLDDTLWATYENSRESMYEVYSKNNWAEYMQDFETFWQCYWTINENLWEEYRQGRISKYELKTQRFQKLFAGIKEWSQEDILSFNNDFLAHTSTKTALIPDSIEVLSYLHRYYRVYILSNGFREVQSAKINRSGLAPYIDRIILSEDAGCNKPHRGIFQYAFSVTNSRVSESIMIGDSWAADIEGAHNAFIPSVWFNPKENPLPEEKKAKPLYIIKKLKELLLIF</sequence>
<dbReference type="SFLD" id="SFLDG01129">
    <property type="entry name" value="C1.5:_HAD__Beta-PGM__Phosphata"/>
    <property type="match status" value="1"/>
</dbReference>
<dbReference type="InterPro" id="IPR052550">
    <property type="entry name" value="Pyrimidine_5'-ntase_YjjG"/>
</dbReference>
<keyword evidence="2" id="KW-1185">Reference proteome</keyword>
<organism evidence="1 2">
    <name type="scientific">Porphyromonas circumdentaria</name>
    <dbReference type="NCBI Taxonomy" id="29524"/>
    <lineage>
        <taxon>Bacteria</taxon>
        <taxon>Pseudomonadati</taxon>
        <taxon>Bacteroidota</taxon>
        <taxon>Bacteroidia</taxon>
        <taxon>Bacteroidales</taxon>
        <taxon>Porphyromonadaceae</taxon>
        <taxon>Porphyromonas</taxon>
    </lineage>
</organism>